<dbReference type="InterPro" id="IPR035996">
    <property type="entry name" value="4pyrrol_Methylase_sf"/>
</dbReference>
<dbReference type="Gene3D" id="3.40.1010.10">
    <property type="entry name" value="Cobalt-precorrin-4 Transmethylase, Domain 1"/>
    <property type="match status" value="1"/>
</dbReference>
<gene>
    <name evidence="9" type="primary">cbiL</name>
    <name evidence="9" type="ORF">Dcae01_00510</name>
</gene>
<dbReference type="SUPFAM" id="SSF53790">
    <property type="entry name" value="Tetrapyrrole methylase"/>
    <property type="match status" value="1"/>
</dbReference>
<evidence type="ECO:0000313" key="10">
    <source>
        <dbReference type="Proteomes" id="UP001423409"/>
    </source>
</evidence>
<dbReference type="Gene3D" id="3.30.950.10">
    <property type="entry name" value="Methyltransferase, Cobalt-precorrin-4 Transmethylase, Domain 2"/>
    <property type="match status" value="1"/>
</dbReference>
<dbReference type="InterPro" id="IPR014776">
    <property type="entry name" value="4pyrrole_Mease_sub2"/>
</dbReference>
<reference evidence="9 10" key="1">
    <citation type="submission" date="2024-02" db="EMBL/GenBank/DDBJ databases">
        <title>Deinococcus caeni NBRC 101312.</title>
        <authorList>
            <person name="Ichikawa N."/>
            <person name="Katano-Makiyama Y."/>
            <person name="Hidaka K."/>
        </authorList>
    </citation>
    <scope>NUCLEOTIDE SEQUENCE [LARGE SCALE GENOMIC DNA]</scope>
    <source>
        <strain evidence="9 10">NBRC 101312</strain>
    </source>
</reference>
<proteinExistence type="inferred from homology"/>
<dbReference type="EMBL" id="BAABQU010000004">
    <property type="protein sequence ID" value="GAA5439015.1"/>
    <property type="molecule type" value="Genomic_DNA"/>
</dbReference>
<comment type="pathway">
    <text evidence="1">Cofactor biosynthesis; adenosylcobalamin biosynthesis.</text>
</comment>
<dbReference type="NCBIfam" id="TIGR01467">
    <property type="entry name" value="cobI_cbiL"/>
    <property type="match status" value="1"/>
</dbReference>
<name>A0ABP9U987_9DEIO</name>
<keyword evidence="4" id="KW-0489">Methyltransferase</keyword>
<dbReference type="CDD" id="cd11645">
    <property type="entry name" value="Precorrin_2_C20_MT"/>
    <property type="match status" value="1"/>
</dbReference>
<evidence type="ECO:0000256" key="7">
    <source>
        <dbReference type="PIRNR" id="PIRNR036427"/>
    </source>
</evidence>
<dbReference type="PIRSF" id="PIRSF036427">
    <property type="entry name" value="Precrrn-2_mtase"/>
    <property type="match status" value="1"/>
</dbReference>
<evidence type="ECO:0000256" key="6">
    <source>
        <dbReference type="ARBA" id="ARBA00022691"/>
    </source>
</evidence>
<evidence type="ECO:0000256" key="4">
    <source>
        <dbReference type="ARBA" id="ARBA00022603"/>
    </source>
</evidence>
<evidence type="ECO:0000259" key="8">
    <source>
        <dbReference type="Pfam" id="PF00590"/>
    </source>
</evidence>
<dbReference type="PANTHER" id="PTHR43467">
    <property type="entry name" value="COBALT-PRECORRIN-2 C(20)-METHYLTRANSFERASE"/>
    <property type="match status" value="1"/>
</dbReference>
<comment type="similarity">
    <text evidence="2 7">Belongs to the precorrin methyltransferase family.</text>
</comment>
<comment type="caution">
    <text evidence="9">The sequence shown here is derived from an EMBL/GenBank/DDBJ whole genome shotgun (WGS) entry which is preliminary data.</text>
</comment>
<protein>
    <submittedName>
        <fullName evidence="9">Cobalt-precorrin-2 C(20)-methyltransferase</fullName>
    </submittedName>
</protein>
<dbReference type="RefSeq" id="WP_345441560.1">
    <property type="nucleotide sequence ID" value="NZ_BAABQU010000004.1"/>
</dbReference>
<accession>A0ABP9U987</accession>
<feature type="domain" description="Tetrapyrrole methylase" evidence="8">
    <location>
        <begin position="15"/>
        <end position="222"/>
    </location>
</feature>
<dbReference type="PANTHER" id="PTHR43467:SF2">
    <property type="entry name" value="COBALT-PRECORRIN-2 C(20)-METHYLTRANSFERASE"/>
    <property type="match status" value="1"/>
</dbReference>
<dbReference type="InterPro" id="IPR000878">
    <property type="entry name" value="4pyrrol_Mease"/>
</dbReference>
<keyword evidence="3" id="KW-0169">Cobalamin biosynthesis</keyword>
<organism evidence="9 10">
    <name type="scientific">Deinococcus caeni</name>
    <dbReference type="NCBI Taxonomy" id="569127"/>
    <lineage>
        <taxon>Bacteria</taxon>
        <taxon>Thermotogati</taxon>
        <taxon>Deinococcota</taxon>
        <taxon>Deinococci</taxon>
        <taxon>Deinococcales</taxon>
        <taxon>Deinococcaceae</taxon>
        <taxon>Deinococcus</taxon>
    </lineage>
</organism>
<dbReference type="Pfam" id="PF00590">
    <property type="entry name" value="TP_methylase"/>
    <property type="match status" value="1"/>
</dbReference>
<dbReference type="InterPro" id="IPR012382">
    <property type="entry name" value="CobI/CbiL"/>
</dbReference>
<sequence>MTTHLTSPTTPGWFAGLGVGPGQPGLLPVASLDVLRGADVIYAPRSRVSRASVALAALRDLDFPAGRVQEVEFLMDGDDARIDGHYAALAEQIATQQRQGLNVAYLTIGDAMTYSTLGYLVSALRRAAPDLPRRVLPGVTSYAAAAALTGFALGEGRERVLILPCPDDLAQLRADIASHDVVVLMKVGRRLPVVLDLLSELGLLERCALAHRLGLDGEVILPSLESLRGDPLPGGPDAARLGYLSVLLIRGARQRRFA</sequence>
<evidence type="ECO:0000256" key="1">
    <source>
        <dbReference type="ARBA" id="ARBA00004953"/>
    </source>
</evidence>
<dbReference type="Proteomes" id="UP001423409">
    <property type="component" value="Unassembled WGS sequence"/>
</dbReference>
<evidence type="ECO:0000256" key="5">
    <source>
        <dbReference type="ARBA" id="ARBA00022679"/>
    </source>
</evidence>
<dbReference type="InterPro" id="IPR014777">
    <property type="entry name" value="4pyrrole_Mease_sub1"/>
</dbReference>
<dbReference type="InterPro" id="IPR006364">
    <property type="entry name" value="CobI/CbiL/CobIJ_dom"/>
</dbReference>
<evidence type="ECO:0000313" key="9">
    <source>
        <dbReference type="EMBL" id="GAA5439015.1"/>
    </source>
</evidence>
<keyword evidence="6" id="KW-0949">S-adenosyl-L-methionine</keyword>
<evidence type="ECO:0000256" key="3">
    <source>
        <dbReference type="ARBA" id="ARBA00022573"/>
    </source>
</evidence>
<evidence type="ECO:0000256" key="2">
    <source>
        <dbReference type="ARBA" id="ARBA00005879"/>
    </source>
</evidence>
<keyword evidence="5" id="KW-0808">Transferase</keyword>
<keyword evidence="10" id="KW-1185">Reference proteome</keyword>